<comment type="caution">
    <text evidence="7">The sequence shown here is derived from an EMBL/GenBank/DDBJ whole genome shotgun (WGS) entry which is preliminary data.</text>
</comment>
<dbReference type="InterPro" id="IPR023346">
    <property type="entry name" value="Lysozyme-like_dom_sf"/>
</dbReference>
<dbReference type="EMBL" id="VYQE01000005">
    <property type="protein sequence ID" value="KAA9006066.1"/>
    <property type="molecule type" value="Genomic_DNA"/>
</dbReference>
<dbReference type="GO" id="GO:0042597">
    <property type="term" value="C:periplasmic space"/>
    <property type="evidence" value="ECO:0007669"/>
    <property type="project" value="InterPro"/>
</dbReference>
<dbReference type="PANTHER" id="PTHR37423">
    <property type="entry name" value="SOLUBLE LYTIC MUREIN TRANSGLYCOSYLASE-RELATED"/>
    <property type="match status" value="1"/>
</dbReference>
<evidence type="ECO:0000256" key="5">
    <source>
        <dbReference type="SAM" id="SignalP"/>
    </source>
</evidence>
<feature type="region of interest" description="Disordered" evidence="4">
    <location>
        <begin position="645"/>
        <end position="668"/>
    </location>
</feature>
<dbReference type="Gene3D" id="1.25.20.10">
    <property type="entry name" value="Bacterial muramidases"/>
    <property type="match status" value="1"/>
</dbReference>
<proteinExistence type="inferred from homology"/>
<dbReference type="CDD" id="cd13401">
    <property type="entry name" value="Slt70-like"/>
    <property type="match status" value="1"/>
</dbReference>
<comment type="similarity">
    <text evidence="2">Belongs to the virb1 family.</text>
</comment>
<evidence type="ECO:0000256" key="1">
    <source>
        <dbReference type="ARBA" id="ARBA00007734"/>
    </source>
</evidence>
<feature type="region of interest" description="Disordered" evidence="4">
    <location>
        <begin position="701"/>
        <end position="723"/>
    </location>
</feature>
<feature type="domain" description="Transglycosylase SLT" evidence="6">
    <location>
        <begin position="488"/>
        <end position="588"/>
    </location>
</feature>
<name>A0A5J5GD00_9RHOB</name>
<organism evidence="7 8">
    <name type="scientific">Histidinibacterium aquaticum</name>
    <dbReference type="NCBI Taxonomy" id="2613962"/>
    <lineage>
        <taxon>Bacteria</taxon>
        <taxon>Pseudomonadati</taxon>
        <taxon>Pseudomonadota</taxon>
        <taxon>Alphaproteobacteria</taxon>
        <taxon>Rhodobacterales</taxon>
        <taxon>Paracoccaceae</taxon>
        <taxon>Histidinibacterium</taxon>
    </lineage>
</organism>
<protein>
    <submittedName>
        <fullName evidence="7">Lytic transglycosylase domain-containing protein</fullName>
    </submittedName>
</protein>
<evidence type="ECO:0000313" key="7">
    <source>
        <dbReference type="EMBL" id="KAA9006066.1"/>
    </source>
</evidence>
<evidence type="ECO:0000256" key="3">
    <source>
        <dbReference type="ARBA" id="ARBA00022729"/>
    </source>
</evidence>
<dbReference type="InterPro" id="IPR008258">
    <property type="entry name" value="Transglycosylase_SLT_dom_1"/>
</dbReference>
<evidence type="ECO:0000259" key="6">
    <source>
        <dbReference type="Pfam" id="PF01464"/>
    </source>
</evidence>
<dbReference type="GO" id="GO:0004553">
    <property type="term" value="F:hydrolase activity, hydrolyzing O-glycosyl compounds"/>
    <property type="evidence" value="ECO:0007669"/>
    <property type="project" value="InterPro"/>
</dbReference>
<feature type="chain" id="PRO_5023814960" evidence="5">
    <location>
        <begin position="19"/>
        <end position="723"/>
    </location>
</feature>
<evidence type="ECO:0000256" key="2">
    <source>
        <dbReference type="ARBA" id="ARBA00009387"/>
    </source>
</evidence>
<evidence type="ECO:0000313" key="8">
    <source>
        <dbReference type="Proteomes" id="UP000326554"/>
    </source>
</evidence>
<dbReference type="PANTHER" id="PTHR37423:SF2">
    <property type="entry name" value="MEMBRANE-BOUND LYTIC MUREIN TRANSGLYCOSYLASE C"/>
    <property type="match status" value="1"/>
</dbReference>
<dbReference type="Pfam" id="PF01464">
    <property type="entry name" value="SLT"/>
    <property type="match status" value="1"/>
</dbReference>
<sequence length="723" mass="79377">MRLLAALCLAAAPLGAHADIELPDLTDALSAAERGDWTQAITLATPAGDVGADLIQWMRLRDGSGTYAEAVAFLDEHGDWPGNDRIRGFAERNFPAFLPSADILAFFEDEPPVTGEGVIARARALERLGREEEARESVVTAWTTEIFEESSEEAVLEAYGELLEPYHAERVDMLLFRWRVSDAQRIMPRLSDDQRALARARIGYLRDQGGLAAMVDEVPEELRASPGFRYSRFEWLADKGRREEAVEMLEAASVSKEALGEPFRWSGWRRSLARWVMREGDPELAYKLAANHFLEDGSSFADLEWLAGYIALTKLDQPRVALLHFETVERNVWTPISQGRAWYWIGRAQEALGDADAAQMAFTEGGKHQTSFYGLLAAERAGLQRDPDLAGTEDFPDLDEALIAEHPMVGAGLHLLQADDPGLAVLFFAEIGQTLDRETIGSVGEVLAEWDEAYFQVLLGKAAAEQEIVLPEFYFPLHGLAEMDLPTDPALALSIARRESEFRVDAGSHVGALGLMQLMPATAREVAGWENLPYDRQRLTRDWSYNATLGSSYLAYLEERFGYSPAMISAGYNAGPGRPAQWMSQFGDPRAGEIDIVDWVEHIPFRETRNYVMRVTESIPVYQARLAGEPVGPSFTELLTGTKPQVRPEVRPDGSLTAEPVVSTSQTTLDPFPAASALAVAESLVPPTRPVPEGAIELRGVGPAAVAGPPPIRPLSRPGPAGG</sequence>
<feature type="compositionally biased region" description="Low complexity" evidence="4">
    <location>
        <begin position="714"/>
        <end position="723"/>
    </location>
</feature>
<comment type="similarity">
    <text evidence="1">Belongs to the transglycosylase Slt family.</text>
</comment>
<dbReference type="Proteomes" id="UP000326554">
    <property type="component" value="Unassembled WGS sequence"/>
</dbReference>
<dbReference type="Gene3D" id="1.10.530.10">
    <property type="match status" value="1"/>
</dbReference>
<dbReference type="AlphaFoldDB" id="A0A5J5GD00"/>
<keyword evidence="8" id="KW-1185">Reference proteome</keyword>
<dbReference type="RefSeq" id="WP_150446318.1">
    <property type="nucleotide sequence ID" value="NZ_VYQE01000005.1"/>
</dbReference>
<evidence type="ECO:0000256" key="4">
    <source>
        <dbReference type="SAM" id="MobiDB-lite"/>
    </source>
</evidence>
<dbReference type="InterPro" id="IPR008939">
    <property type="entry name" value="Lytic_TGlycosylase_superhlx_U"/>
</dbReference>
<reference evidence="7 8" key="1">
    <citation type="submission" date="2019-09" db="EMBL/GenBank/DDBJ databases">
        <authorList>
            <person name="Park J.-S."/>
            <person name="Choi H.-J."/>
        </authorList>
    </citation>
    <scope>NUCLEOTIDE SEQUENCE [LARGE SCALE GENOMIC DNA]</scope>
    <source>
        <strain evidence="7 8">176SS1-4</strain>
    </source>
</reference>
<gene>
    <name evidence="7" type="ORF">F3S47_16065</name>
</gene>
<dbReference type="SUPFAM" id="SSF53955">
    <property type="entry name" value="Lysozyme-like"/>
    <property type="match status" value="1"/>
</dbReference>
<accession>A0A5J5GD00</accession>
<feature type="signal peptide" evidence="5">
    <location>
        <begin position="1"/>
        <end position="18"/>
    </location>
</feature>
<keyword evidence="3 5" id="KW-0732">Signal</keyword>
<dbReference type="SUPFAM" id="SSF48435">
    <property type="entry name" value="Bacterial muramidases"/>
    <property type="match status" value="1"/>
</dbReference>